<protein>
    <recommendedName>
        <fullName evidence="4">Nitroreductase domain-containing protein</fullName>
    </recommendedName>
</protein>
<evidence type="ECO:0000313" key="2">
    <source>
        <dbReference type="EMBL" id="GAA1572113.1"/>
    </source>
</evidence>
<dbReference type="PANTHER" id="PTHR23026">
    <property type="entry name" value="NADPH NITROREDUCTASE"/>
    <property type="match status" value="1"/>
</dbReference>
<accession>A0ABN2D8U1</accession>
<comment type="caution">
    <text evidence="2">The sequence shown here is derived from an EMBL/GenBank/DDBJ whole genome shotgun (WGS) entry which is preliminary data.</text>
</comment>
<gene>
    <name evidence="2" type="ORF">GCM10009827_112650</name>
</gene>
<reference evidence="2 3" key="1">
    <citation type="journal article" date="2019" name="Int. J. Syst. Evol. Microbiol.">
        <title>The Global Catalogue of Microorganisms (GCM) 10K type strain sequencing project: providing services to taxonomists for standard genome sequencing and annotation.</title>
        <authorList>
            <consortium name="The Broad Institute Genomics Platform"/>
            <consortium name="The Broad Institute Genome Sequencing Center for Infectious Disease"/>
            <person name="Wu L."/>
            <person name="Ma J."/>
        </authorList>
    </citation>
    <scope>NUCLEOTIDE SEQUENCE [LARGE SCALE GENOMIC DNA]</scope>
    <source>
        <strain evidence="2 3">JCM 15933</strain>
    </source>
</reference>
<evidence type="ECO:0000256" key="1">
    <source>
        <dbReference type="SAM" id="MobiDB-lite"/>
    </source>
</evidence>
<dbReference type="SUPFAM" id="SSF55469">
    <property type="entry name" value="FMN-dependent nitroreductase-like"/>
    <property type="match status" value="1"/>
</dbReference>
<dbReference type="InterPro" id="IPR000415">
    <property type="entry name" value="Nitroreductase-like"/>
</dbReference>
<feature type="compositionally biased region" description="Basic and acidic residues" evidence="1">
    <location>
        <begin position="211"/>
        <end position="228"/>
    </location>
</feature>
<keyword evidence="3" id="KW-1185">Reference proteome</keyword>
<organism evidence="2 3">
    <name type="scientific">Dactylosporangium maewongense</name>
    <dbReference type="NCBI Taxonomy" id="634393"/>
    <lineage>
        <taxon>Bacteria</taxon>
        <taxon>Bacillati</taxon>
        <taxon>Actinomycetota</taxon>
        <taxon>Actinomycetes</taxon>
        <taxon>Micromonosporales</taxon>
        <taxon>Micromonosporaceae</taxon>
        <taxon>Dactylosporangium</taxon>
    </lineage>
</organism>
<dbReference type="EMBL" id="BAAAQD010000048">
    <property type="protein sequence ID" value="GAA1572113.1"/>
    <property type="molecule type" value="Genomic_DNA"/>
</dbReference>
<sequence length="318" mass="34107">MRTRRGASMWDQDTFVSAVGDAVRAPSIHNSQPWRFRRTEGGIEVRVDPARALPATDPDGRAARVSCGAAAANLALSLAVAEAPADVATHAGAVHLTPAVPRPPTPLERRLHWQIWRRHTNRSPFADTAVAAGVTTQLVRQVESDGGWLDLVEDGPDLHALAALTHEADTELRADPRYLAELRAWSTGADQDVEGVGPRAAGATPHPGELMTRRDFGGPGHEGTRDPGRGPVVAVFGVHGDRPADELRAGIVLQRLLLLAADLGLAAALFSQPIEVPAVREQVRLALHRSHDPQLVLRFGYAPSTCFTNRRPPSDVIG</sequence>
<name>A0ABN2D8U1_9ACTN</name>
<proteinExistence type="predicted"/>
<dbReference type="Proteomes" id="UP001501470">
    <property type="component" value="Unassembled WGS sequence"/>
</dbReference>
<evidence type="ECO:0000313" key="3">
    <source>
        <dbReference type="Proteomes" id="UP001501470"/>
    </source>
</evidence>
<feature type="region of interest" description="Disordered" evidence="1">
    <location>
        <begin position="191"/>
        <end position="229"/>
    </location>
</feature>
<evidence type="ECO:0008006" key="4">
    <source>
        <dbReference type="Google" id="ProtNLM"/>
    </source>
</evidence>
<dbReference type="NCBIfam" id="NF047509">
    <property type="entry name" value="Rv3131_FMN_oxido"/>
    <property type="match status" value="1"/>
</dbReference>
<dbReference type="PANTHER" id="PTHR23026:SF123">
    <property type="entry name" value="NAD(P)H NITROREDUCTASE RV3131-RELATED"/>
    <property type="match status" value="1"/>
</dbReference>
<dbReference type="InterPro" id="IPR050627">
    <property type="entry name" value="Nitroreductase/BluB"/>
</dbReference>
<dbReference type="Gene3D" id="3.40.109.10">
    <property type="entry name" value="NADH Oxidase"/>
    <property type="match status" value="1"/>
</dbReference>